<dbReference type="Proteomes" id="UP001597104">
    <property type="component" value="Unassembled WGS sequence"/>
</dbReference>
<keyword evidence="5" id="KW-1185">Reference proteome</keyword>
<evidence type="ECO:0000256" key="2">
    <source>
        <dbReference type="SAM" id="MobiDB-lite"/>
    </source>
</evidence>
<feature type="region of interest" description="Disordered" evidence="2">
    <location>
        <begin position="352"/>
        <end position="390"/>
    </location>
</feature>
<sequence>MLHKKKARRWPKILLAVIAVIVLIGGGFAAYAYYQTKQTADKIYKSSNDSDANATAAVKEKKPLSILLLGIDTGADGRTDKGRSDTMIVATINPTTKKTTFVSIPRDTMAEMTASGETSIQKINSAYEIGGAKTAKKTVSKLLNIPINYYLTLNMGGLAKIVNAVGGVTVTSNLTFTFNNITIKKGTHHLNGKQALSFARMRYDDPKGDYGRQLRQQQVIKAVTKKLLSMNGVANYQKILKVVQNNLQTDLSFSDMKGLAVNYRSAAKKMDSDQLQGQDAYINGSSYQIASTKEINRISKKLRKQLGLTFTKVSNKETKLNKANPYFDGINNTTYTIYGSDSTVDYGTGTYSDGSSYSSGSDSSTTSNGTTDTTGTQNFGGPSGQMGATY</sequence>
<proteinExistence type="inferred from homology"/>
<dbReference type="EMBL" id="JBHTIO010000003">
    <property type="protein sequence ID" value="MFD0896319.1"/>
    <property type="molecule type" value="Genomic_DNA"/>
</dbReference>
<dbReference type="NCBIfam" id="TIGR00350">
    <property type="entry name" value="lytR_cpsA_psr"/>
    <property type="match status" value="1"/>
</dbReference>
<accession>A0ABW3EA25</accession>
<evidence type="ECO:0000313" key="4">
    <source>
        <dbReference type="EMBL" id="MFD0896319.1"/>
    </source>
</evidence>
<evidence type="ECO:0000313" key="5">
    <source>
        <dbReference type="Proteomes" id="UP001597104"/>
    </source>
</evidence>
<protein>
    <submittedName>
        <fullName evidence="4">LCP family protein</fullName>
    </submittedName>
</protein>
<dbReference type="PANTHER" id="PTHR33392">
    <property type="entry name" value="POLYISOPRENYL-TEICHOIC ACID--PEPTIDOGLYCAN TEICHOIC ACID TRANSFERASE TAGU"/>
    <property type="match status" value="1"/>
</dbReference>
<dbReference type="PANTHER" id="PTHR33392:SF6">
    <property type="entry name" value="POLYISOPRENYL-TEICHOIC ACID--PEPTIDOGLYCAN TEICHOIC ACID TRANSFERASE TAGU"/>
    <property type="match status" value="1"/>
</dbReference>
<evidence type="ECO:0000259" key="3">
    <source>
        <dbReference type="Pfam" id="PF03816"/>
    </source>
</evidence>
<dbReference type="InterPro" id="IPR004474">
    <property type="entry name" value="LytR_CpsA_psr"/>
</dbReference>
<comment type="similarity">
    <text evidence="1">Belongs to the LytR/CpsA/Psr (LCP) family.</text>
</comment>
<dbReference type="Pfam" id="PF03816">
    <property type="entry name" value="LytR_cpsA_psr"/>
    <property type="match status" value="1"/>
</dbReference>
<evidence type="ECO:0000256" key="1">
    <source>
        <dbReference type="ARBA" id="ARBA00006068"/>
    </source>
</evidence>
<feature type="compositionally biased region" description="Low complexity" evidence="2">
    <location>
        <begin position="352"/>
        <end position="376"/>
    </location>
</feature>
<feature type="domain" description="Cell envelope-related transcriptional attenuator" evidence="3">
    <location>
        <begin position="83"/>
        <end position="228"/>
    </location>
</feature>
<gene>
    <name evidence="4" type="ORF">ACFQZ7_01005</name>
</gene>
<organism evidence="4 5">
    <name type="scientific">Loigolactobacillus binensis</name>
    <dbReference type="NCBI Taxonomy" id="2559922"/>
    <lineage>
        <taxon>Bacteria</taxon>
        <taxon>Bacillati</taxon>
        <taxon>Bacillota</taxon>
        <taxon>Bacilli</taxon>
        <taxon>Lactobacillales</taxon>
        <taxon>Lactobacillaceae</taxon>
        <taxon>Loigolactobacillus</taxon>
    </lineage>
</organism>
<dbReference type="RefSeq" id="WP_137638041.1">
    <property type="nucleotide sequence ID" value="NZ_BJDN01000017.1"/>
</dbReference>
<dbReference type="InterPro" id="IPR050922">
    <property type="entry name" value="LytR/CpsA/Psr_CW_biosynth"/>
</dbReference>
<dbReference type="Gene3D" id="3.40.630.190">
    <property type="entry name" value="LCP protein"/>
    <property type="match status" value="1"/>
</dbReference>
<comment type="caution">
    <text evidence="4">The sequence shown here is derived from an EMBL/GenBank/DDBJ whole genome shotgun (WGS) entry which is preliminary data.</text>
</comment>
<reference evidence="5" key="1">
    <citation type="journal article" date="2019" name="Int. J. Syst. Evol. Microbiol.">
        <title>The Global Catalogue of Microorganisms (GCM) 10K type strain sequencing project: providing services to taxonomists for standard genome sequencing and annotation.</title>
        <authorList>
            <consortium name="The Broad Institute Genomics Platform"/>
            <consortium name="The Broad Institute Genome Sequencing Center for Infectious Disease"/>
            <person name="Wu L."/>
            <person name="Ma J."/>
        </authorList>
    </citation>
    <scope>NUCLEOTIDE SEQUENCE [LARGE SCALE GENOMIC DNA]</scope>
    <source>
        <strain evidence="5">CCM 8925</strain>
    </source>
</reference>
<name>A0ABW3EA25_9LACO</name>